<dbReference type="EMBL" id="JAEPDI010000003">
    <property type="protein sequence ID" value="MCG7938411.1"/>
    <property type="molecule type" value="Genomic_DNA"/>
</dbReference>
<dbReference type="GO" id="GO:0015074">
    <property type="term" value="P:DNA integration"/>
    <property type="evidence" value="ECO:0007669"/>
    <property type="project" value="InterPro"/>
</dbReference>
<dbReference type="InterPro" id="IPR036397">
    <property type="entry name" value="RNaseH_sf"/>
</dbReference>
<dbReference type="PANTHER" id="PTHR47515:SF2">
    <property type="entry name" value="INTEGRASE CORE DOMAIN PROTEIN"/>
    <property type="match status" value="1"/>
</dbReference>
<protein>
    <recommendedName>
        <fullName evidence="1">Integrase catalytic domain-containing protein</fullName>
    </recommendedName>
</protein>
<evidence type="ECO:0000313" key="2">
    <source>
        <dbReference type="EMBL" id="MCG7938411.1"/>
    </source>
</evidence>
<feature type="domain" description="Integrase catalytic" evidence="1">
    <location>
        <begin position="42"/>
        <end position="143"/>
    </location>
</feature>
<name>A0A9E4K482_9GAMM</name>
<comment type="caution">
    <text evidence="2">The sequence shown here is derived from an EMBL/GenBank/DDBJ whole genome shotgun (WGS) entry which is preliminary data.</text>
</comment>
<evidence type="ECO:0000259" key="1">
    <source>
        <dbReference type="PROSITE" id="PS50994"/>
    </source>
</evidence>
<dbReference type="SUPFAM" id="SSF53098">
    <property type="entry name" value="Ribonuclease H-like"/>
    <property type="match status" value="1"/>
</dbReference>
<dbReference type="InterPro" id="IPR012337">
    <property type="entry name" value="RNaseH-like_sf"/>
</dbReference>
<dbReference type="Proteomes" id="UP000886687">
    <property type="component" value="Unassembled WGS sequence"/>
</dbReference>
<gene>
    <name evidence="2" type="ORF">JAZ04_06080</name>
</gene>
<organism evidence="2 3">
    <name type="scientific">Candidatus Thiodiazotropha lotti</name>
    <dbReference type="NCBI Taxonomy" id="2792787"/>
    <lineage>
        <taxon>Bacteria</taxon>
        <taxon>Pseudomonadati</taxon>
        <taxon>Pseudomonadota</taxon>
        <taxon>Gammaproteobacteria</taxon>
        <taxon>Chromatiales</taxon>
        <taxon>Sedimenticolaceae</taxon>
        <taxon>Candidatus Thiodiazotropha</taxon>
    </lineage>
</organism>
<accession>A0A9E4K482</accession>
<dbReference type="AlphaFoldDB" id="A0A9E4K482"/>
<evidence type="ECO:0000313" key="3">
    <source>
        <dbReference type="Proteomes" id="UP000886687"/>
    </source>
</evidence>
<reference evidence="2" key="1">
    <citation type="journal article" date="2021" name="Proc. Natl. Acad. Sci. U.S.A.">
        <title>Global biogeography of chemosynthetic symbionts reveals both localized and globally distributed symbiont groups. .</title>
        <authorList>
            <person name="Osvatic J.T."/>
            <person name="Wilkins L.G.E."/>
            <person name="Leibrecht L."/>
            <person name="Leray M."/>
            <person name="Zauner S."/>
            <person name="Polzin J."/>
            <person name="Camacho Y."/>
            <person name="Gros O."/>
            <person name="van Gils J.A."/>
            <person name="Eisen J.A."/>
            <person name="Petersen J.M."/>
            <person name="Yuen B."/>
        </authorList>
    </citation>
    <scope>NUCLEOTIDE SEQUENCE</scope>
    <source>
        <strain evidence="2">MAGL173</strain>
    </source>
</reference>
<dbReference type="GO" id="GO:0003676">
    <property type="term" value="F:nucleic acid binding"/>
    <property type="evidence" value="ECO:0007669"/>
    <property type="project" value="InterPro"/>
</dbReference>
<dbReference type="Gene3D" id="3.30.420.10">
    <property type="entry name" value="Ribonuclease H-like superfamily/Ribonuclease H"/>
    <property type="match status" value="1"/>
</dbReference>
<dbReference type="PANTHER" id="PTHR47515">
    <property type="entry name" value="LOW CALCIUM RESPONSE LOCUS PROTEIN T"/>
    <property type="match status" value="1"/>
</dbReference>
<dbReference type="PROSITE" id="PS50994">
    <property type="entry name" value="INTEGRASE"/>
    <property type="match status" value="1"/>
</dbReference>
<proteinExistence type="predicted"/>
<sequence>MNQLTEEFPRFGFWKYRDILALWGYPWNHKKIYRVYYELGLNQSRSTKKRLPDCDPIPLFVPQTRGSRFGMFNVIDNFNRESLVIKIDTSLRAARLVRVFERLKETRGLPDVLRVGYGSEFLGGIFVEWCQANAIFIDYIVAG</sequence>
<dbReference type="InterPro" id="IPR001584">
    <property type="entry name" value="Integrase_cat-core"/>
</dbReference>